<dbReference type="InterPro" id="IPR033120">
    <property type="entry name" value="HOTDOG_ACOT"/>
</dbReference>
<evidence type="ECO:0000256" key="1">
    <source>
        <dbReference type="ARBA" id="ARBA00010458"/>
    </source>
</evidence>
<gene>
    <name evidence="5" type="ORF">Pla8534_27520</name>
</gene>
<dbReference type="OrthoDB" id="9791628at2"/>
<dbReference type="CDD" id="cd03442">
    <property type="entry name" value="BFIT_BACH"/>
    <property type="match status" value="1"/>
</dbReference>
<dbReference type="Gene3D" id="3.10.129.10">
    <property type="entry name" value="Hotdog Thioesterase"/>
    <property type="match status" value="1"/>
</dbReference>
<dbReference type="SUPFAM" id="SSF54637">
    <property type="entry name" value="Thioesterase/thiol ester dehydrase-isomerase"/>
    <property type="match status" value="1"/>
</dbReference>
<protein>
    <submittedName>
        <fullName evidence="5">Putative acyl-CoA thioester hydrolase</fullName>
        <ecNumber evidence="5">3.1.2.-</ecNumber>
    </submittedName>
</protein>
<dbReference type="PROSITE" id="PS51770">
    <property type="entry name" value="HOTDOG_ACOT"/>
    <property type="match status" value="1"/>
</dbReference>
<dbReference type="GO" id="GO:0052816">
    <property type="term" value="F:long-chain fatty acyl-CoA hydrolase activity"/>
    <property type="evidence" value="ECO:0007669"/>
    <property type="project" value="TreeGrafter"/>
</dbReference>
<evidence type="ECO:0000259" key="4">
    <source>
        <dbReference type="PROSITE" id="PS51770"/>
    </source>
</evidence>
<dbReference type="InterPro" id="IPR006683">
    <property type="entry name" value="Thioestr_dom"/>
</dbReference>
<evidence type="ECO:0000256" key="2">
    <source>
        <dbReference type="ARBA" id="ARBA00022801"/>
    </source>
</evidence>
<evidence type="ECO:0000313" key="6">
    <source>
        <dbReference type="Proteomes" id="UP000317648"/>
    </source>
</evidence>
<dbReference type="KEGG" id="lcre:Pla8534_27520"/>
<dbReference type="PANTHER" id="PTHR11049">
    <property type="entry name" value="ACYL COENZYME A THIOESTER HYDROLASE"/>
    <property type="match status" value="1"/>
</dbReference>
<sequence>MTEQAETERYLALQAVMMPRDTNVHGTIFGGVLLSYIDQAGAVGARRAIQMRGSSVDAVVTVAMNGVEFHQPVFVGDVVAFYSQVTKIGRTSITVDVVVEADRNQEPVLLTQAKVVYVAVKLVDGSPIPIPIFDEA</sequence>
<dbReference type="InterPro" id="IPR040170">
    <property type="entry name" value="Cytosol_ACT"/>
</dbReference>
<name>A0A518DSZ2_9BACT</name>
<accession>A0A518DSZ2</accession>
<dbReference type="AlphaFoldDB" id="A0A518DSZ2"/>
<comment type="similarity">
    <text evidence="1">Belongs to the acyl coenzyme A hydrolase family.</text>
</comment>
<evidence type="ECO:0000256" key="3">
    <source>
        <dbReference type="PROSITE-ProRule" id="PRU01106"/>
    </source>
</evidence>
<evidence type="ECO:0000313" key="5">
    <source>
        <dbReference type="EMBL" id="QDU94944.1"/>
    </source>
</evidence>
<dbReference type="PANTHER" id="PTHR11049:SF24">
    <property type="entry name" value="CYTOSOLIC ACYL COENZYME A THIOESTER HYDROLASE"/>
    <property type="match status" value="1"/>
</dbReference>
<organism evidence="5 6">
    <name type="scientific">Lignipirellula cremea</name>
    <dbReference type="NCBI Taxonomy" id="2528010"/>
    <lineage>
        <taxon>Bacteria</taxon>
        <taxon>Pseudomonadati</taxon>
        <taxon>Planctomycetota</taxon>
        <taxon>Planctomycetia</taxon>
        <taxon>Pirellulales</taxon>
        <taxon>Pirellulaceae</taxon>
        <taxon>Lignipirellula</taxon>
    </lineage>
</organism>
<reference evidence="5 6" key="1">
    <citation type="submission" date="2019-02" db="EMBL/GenBank/DDBJ databases">
        <title>Deep-cultivation of Planctomycetes and their phenomic and genomic characterization uncovers novel biology.</title>
        <authorList>
            <person name="Wiegand S."/>
            <person name="Jogler M."/>
            <person name="Boedeker C."/>
            <person name="Pinto D."/>
            <person name="Vollmers J."/>
            <person name="Rivas-Marin E."/>
            <person name="Kohn T."/>
            <person name="Peeters S.H."/>
            <person name="Heuer A."/>
            <person name="Rast P."/>
            <person name="Oberbeckmann S."/>
            <person name="Bunk B."/>
            <person name="Jeske O."/>
            <person name="Meyerdierks A."/>
            <person name="Storesund J.E."/>
            <person name="Kallscheuer N."/>
            <person name="Luecker S."/>
            <person name="Lage O.M."/>
            <person name="Pohl T."/>
            <person name="Merkel B.J."/>
            <person name="Hornburger P."/>
            <person name="Mueller R.-W."/>
            <person name="Bruemmer F."/>
            <person name="Labrenz M."/>
            <person name="Spormann A.M."/>
            <person name="Op den Camp H."/>
            <person name="Overmann J."/>
            <person name="Amann R."/>
            <person name="Jetten M.S.M."/>
            <person name="Mascher T."/>
            <person name="Medema M.H."/>
            <person name="Devos D.P."/>
            <person name="Kaster A.-K."/>
            <person name="Ovreas L."/>
            <person name="Rohde M."/>
            <person name="Galperin M.Y."/>
            <person name="Jogler C."/>
        </authorList>
    </citation>
    <scope>NUCLEOTIDE SEQUENCE [LARGE SCALE GENOMIC DNA]</scope>
    <source>
        <strain evidence="5 6">Pla85_3_4</strain>
    </source>
</reference>
<feature type="domain" description="HotDog ACOT-type" evidence="4">
    <location>
        <begin position="7"/>
        <end position="123"/>
    </location>
</feature>
<keyword evidence="2 3" id="KW-0378">Hydrolase</keyword>
<dbReference type="GO" id="GO:0009062">
    <property type="term" value="P:fatty acid catabolic process"/>
    <property type="evidence" value="ECO:0007669"/>
    <property type="project" value="TreeGrafter"/>
</dbReference>
<keyword evidence="6" id="KW-1185">Reference proteome</keyword>
<dbReference type="EMBL" id="CP036433">
    <property type="protein sequence ID" value="QDU94944.1"/>
    <property type="molecule type" value="Genomic_DNA"/>
</dbReference>
<dbReference type="Proteomes" id="UP000317648">
    <property type="component" value="Chromosome"/>
</dbReference>
<dbReference type="RefSeq" id="WP_145053733.1">
    <property type="nucleotide sequence ID" value="NZ_CP036433.1"/>
</dbReference>
<dbReference type="GO" id="GO:0005829">
    <property type="term" value="C:cytosol"/>
    <property type="evidence" value="ECO:0007669"/>
    <property type="project" value="TreeGrafter"/>
</dbReference>
<proteinExistence type="inferred from homology"/>
<dbReference type="Pfam" id="PF03061">
    <property type="entry name" value="4HBT"/>
    <property type="match status" value="1"/>
</dbReference>
<dbReference type="EC" id="3.1.2.-" evidence="5"/>
<dbReference type="InterPro" id="IPR029069">
    <property type="entry name" value="HotDog_dom_sf"/>
</dbReference>
<dbReference type="GO" id="GO:0006637">
    <property type="term" value="P:acyl-CoA metabolic process"/>
    <property type="evidence" value="ECO:0007669"/>
    <property type="project" value="TreeGrafter"/>
</dbReference>